<dbReference type="Proteomes" id="UP000663887">
    <property type="component" value="Unassembled WGS sequence"/>
</dbReference>
<evidence type="ECO:0000313" key="1">
    <source>
        <dbReference type="EMBL" id="CAF2069590.1"/>
    </source>
</evidence>
<sequence>MINGYTSVAISILSFNQLVLMYENRLNTESNDHFKRWQTKLTLFSFQPDKYVSKNDVANVFKLVLLLKIFFRQVVEFHFFINFGVC</sequence>
<protein>
    <submittedName>
        <fullName evidence="1">Uncharacterized protein</fullName>
    </submittedName>
</protein>
<name>A0A816R670_9BILA</name>
<organism evidence="1 2">
    <name type="scientific">Rotaria magnacalcarata</name>
    <dbReference type="NCBI Taxonomy" id="392030"/>
    <lineage>
        <taxon>Eukaryota</taxon>
        <taxon>Metazoa</taxon>
        <taxon>Spiralia</taxon>
        <taxon>Gnathifera</taxon>
        <taxon>Rotifera</taxon>
        <taxon>Eurotatoria</taxon>
        <taxon>Bdelloidea</taxon>
        <taxon>Philodinida</taxon>
        <taxon>Philodinidae</taxon>
        <taxon>Rotaria</taxon>
    </lineage>
</organism>
<proteinExistence type="predicted"/>
<reference evidence="1" key="1">
    <citation type="submission" date="2021-02" db="EMBL/GenBank/DDBJ databases">
        <authorList>
            <person name="Nowell W R."/>
        </authorList>
    </citation>
    <scope>NUCLEOTIDE SEQUENCE</scope>
</reference>
<gene>
    <name evidence="1" type="ORF">XDN619_LOCUS12260</name>
</gene>
<evidence type="ECO:0000313" key="2">
    <source>
        <dbReference type="Proteomes" id="UP000663887"/>
    </source>
</evidence>
<accession>A0A816R670</accession>
<comment type="caution">
    <text evidence="1">The sequence shown here is derived from an EMBL/GenBank/DDBJ whole genome shotgun (WGS) entry which is preliminary data.</text>
</comment>
<dbReference type="AlphaFoldDB" id="A0A816R670"/>
<dbReference type="EMBL" id="CAJNRG010004816">
    <property type="protein sequence ID" value="CAF2069590.1"/>
    <property type="molecule type" value="Genomic_DNA"/>
</dbReference>